<dbReference type="NCBIfam" id="TIGR02937">
    <property type="entry name" value="sigma70-ECF"/>
    <property type="match status" value="1"/>
</dbReference>
<keyword evidence="3" id="KW-0238">DNA-binding</keyword>
<name>A0ABS4QDE1_9NOCA</name>
<dbReference type="SUPFAM" id="SSF88659">
    <property type="entry name" value="Sigma3 and sigma4 domains of RNA polymerase sigma factors"/>
    <property type="match status" value="2"/>
</dbReference>
<dbReference type="PANTHER" id="PTHR30385">
    <property type="entry name" value="SIGMA FACTOR F FLAGELLAR"/>
    <property type="match status" value="1"/>
</dbReference>
<dbReference type="InterPro" id="IPR014322">
    <property type="entry name" value="RNA_pol_sigma-B/F/G"/>
</dbReference>
<dbReference type="PANTHER" id="PTHR30385:SF4">
    <property type="entry name" value="RNA POLYMERASE SIGMA-E FACTOR"/>
    <property type="match status" value="1"/>
</dbReference>
<accession>A0ABS4QDE1</accession>
<dbReference type="InterPro" id="IPR013324">
    <property type="entry name" value="RNA_pol_sigma_r3/r4-like"/>
</dbReference>
<dbReference type="NCBIfam" id="TIGR02980">
    <property type="entry name" value="SigBFG"/>
    <property type="match status" value="1"/>
</dbReference>
<evidence type="ECO:0000313" key="9">
    <source>
        <dbReference type="Proteomes" id="UP001519325"/>
    </source>
</evidence>
<evidence type="ECO:0000259" key="7">
    <source>
        <dbReference type="Pfam" id="PF04545"/>
    </source>
</evidence>
<organism evidence="8 9">
    <name type="scientific">Nocardia goodfellowii</name>
    <dbReference type="NCBI Taxonomy" id="882446"/>
    <lineage>
        <taxon>Bacteria</taxon>
        <taxon>Bacillati</taxon>
        <taxon>Actinomycetota</taxon>
        <taxon>Actinomycetes</taxon>
        <taxon>Mycobacteriales</taxon>
        <taxon>Nocardiaceae</taxon>
        <taxon>Nocardia</taxon>
    </lineage>
</organism>
<keyword evidence="2" id="KW-0731">Sigma factor</keyword>
<evidence type="ECO:0000256" key="3">
    <source>
        <dbReference type="ARBA" id="ARBA00023125"/>
    </source>
</evidence>
<dbReference type="InterPro" id="IPR000943">
    <property type="entry name" value="RNA_pol_sigma70"/>
</dbReference>
<evidence type="ECO:0000259" key="6">
    <source>
        <dbReference type="Pfam" id="PF04542"/>
    </source>
</evidence>
<dbReference type="SUPFAM" id="SSF88946">
    <property type="entry name" value="Sigma2 domain of RNA polymerase sigma factors"/>
    <property type="match status" value="1"/>
</dbReference>
<dbReference type="RefSeq" id="WP_209888785.1">
    <property type="nucleotide sequence ID" value="NZ_JAGGMR010000001.1"/>
</dbReference>
<reference evidence="8 9" key="1">
    <citation type="submission" date="2021-03" db="EMBL/GenBank/DDBJ databases">
        <title>Sequencing the genomes of 1000 actinobacteria strains.</title>
        <authorList>
            <person name="Klenk H.-P."/>
        </authorList>
    </citation>
    <scope>NUCLEOTIDE SEQUENCE [LARGE SCALE GENOMIC DNA]</scope>
    <source>
        <strain evidence="8 9">DSM 45516</strain>
    </source>
</reference>
<evidence type="ECO:0000256" key="4">
    <source>
        <dbReference type="ARBA" id="ARBA00023163"/>
    </source>
</evidence>
<feature type="domain" description="RNA polymerase sigma-70 region 2" evidence="6">
    <location>
        <begin position="57"/>
        <end position="121"/>
    </location>
</feature>
<keyword evidence="1" id="KW-0805">Transcription regulation</keyword>
<evidence type="ECO:0000313" key="8">
    <source>
        <dbReference type="EMBL" id="MBP2189704.1"/>
    </source>
</evidence>
<dbReference type="InterPro" id="IPR013325">
    <property type="entry name" value="RNA_pol_sigma_r2"/>
</dbReference>
<gene>
    <name evidence="8" type="ORF">BJ987_002605</name>
</gene>
<keyword evidence="9" id="KW-1185">Reference proteome</keyword>
<protein>
    <submittedName>
        <fullName evidence="8">RNA polymerase sigma-B factor</fullName>
    </submittedName>
</protein>
<sequence>MTVSTALHRPSDAANPPVAVECDDYEHLEPALAELAALDPTDPRHRALRARIACQALPLADHIAQRYAGRGADSEDLVQVARVGLLQAIDRFDPTLGSSFLGYAIPTIMGEVRRYFRDHTWALRVGRRAKETRAMLGPATEAFAQRHGRMPTTSELATELATDITEITQATLAANCYVADSLDQTAADDSGAQLPLAERLGDDERCYGLLEEAMTVGPLIAELTPAQRQLLIWRYRESLTQAQIADRLGVSQMQVSRILMRMLTSLRERALGLGSAA</sequence>
<evidence type="ECO:0000256" key="2">
    <source>
        <dbReference type="ARBA" id="ARBA00023082"/>
    </source>
</evidence>
<dbReference type="InterPro" id="IPR036388">
    <property type="entry name" value="WH-like_DNA-bd_sf"/>
</dbReference>
<dbReference type="PRINTS" id="PR00046">
    <property type="entry name" value="SIGMA70FCT"/>
</dbReference>
<feature type="domain" description="RNA polymerase sigma-70 region 3" evidence="5">
    <location>
        <begin position="134"/>
        <end position="189"/>
    </location>
</feature>
<dbReference type="Proteomes" id="UP001519325">
    <property type="component" value="Unassembled WGS sequence"/>
</dbReference>
<dbReference type="EMBL" id="JAGGMR010000001">
    <property type="protein sequence ID" value="MBP2189704.1"/>
    <property type="molecule type" value="Genomic_DNA"/>
</dbReference>
<keyword evidence="4" id="KW-0804">Transcription</keyword>
<dbReference type="Gene3D" id="1.20.120.1810">
    <property type="match status" value="1"/>
</dbReference>
<dbReference type="Pfam" id="PF04545">
    <property type="entry name" value="Sigma70_r4"/>
    <property type="match status" value="1"/>
</dbReference>
<proteinExistence type="predicted"/>
<dbReference type="InterPro" id="IPR007624">
    <property type="entry name" value="RNA_pol_sigma70_r3"/>
</dbReference>
<comment type="caution">
    <text evidence="8">The sequence shown here is derived from an EMBL/GenBank/DDBJ whole genome shotgun (WGS) entry which is preliminary data.</text>
</comment>
<evidence type="ECO:0000256" key="1">
    <source>
        <dbReference type="ARBA" id="ARBA00023015"/>
    </source>
</evidence>
<dbReference type="InterPro" id="IPR007627">
    <property type="entry name" value="RNA_pol_sigma70_r2"/>
</dbReference>
<feature type="domain" description="RNA polymerase sigma-70 region 4" evidence="7">
    <location>
        <begin position="220"/>
        <end position="268"/>
    </location>
</feature>
<dbReference type="Gene3D" id="1.10.10.10">
    <property type="entry name" value="Winged helix-like DNA-binding domain superfamily/Winged helix DNA-binding domain"/>
    <property type="match status" value="2"/>
</dbReference>
<dbReference type="Pfam" id="PF04542">
    <property type="entry name" value="Sigma70_r2"/>
    <property type="match status" value="1"/>
</dbReference>
<dbReference type="CDD" id="cd06171">
    <property type="entry name" value="Sigma70_r4"/>
    <property type="match status" value="1"/>
</dbReference>
<dbReference type="InterPro" id="IPR014284">
    <property type="entry name" value="RNA_pol_sigma-70_dom"/>
</dbReference>
<evidence type="ECO:0000259" key="5">
    <source>
        <dbReference type="Pfam" id="PF04539"/>
    </source>
</evidence>
<dbReference type="Pfam" id="PF04539">
    <property type="entry name" value="Sigma70_r3"/>
    <property type="match status" value="1"/>
</dbReference>
<dbReference type="InterPro" id="IPR007630">
    <property type="entry name" value="RNA_pol_sigma70_r4"/>
</dbReference>